<dbReference type="PATRIC" id="fig|1072256.5.peg.268"/>
<sequence length="231" mass="25374">MFRGRWSLARPQVTTQRASTGHGCSSAFPTELTSQHRLSSLTPTTIDDSGVRVHRKTSAWESRPPRKLPPLTLRGAGVSTSEPADHHQPAASISTSFTATRPCATPIPWQTEQNHCRRGHQSRPLRRGSRITASIQGDKGNATGFRTVGAGHLTQTAPHKVPTSRPLRAVSRHFSLGGAGLMTRDLRPTRARPSPPSSRQPGRIPRTVTVQIIRVAYQPWQCQGFFKIHPI</sequence>
<accession>A0A0G3HGP1</accession>
<feature type="compositionally biased region" description="Basic residues" evidence="1">
    <location>
        <begin position="116"/>
        <end position="129"/>
    </location>
</feature>
<keyword evidence="3" id="KW-1185">Reference proteome</keyword>
<feature type="compositionally biased region" description="Polar residues" evidence="1">
    <location>
        <begin position="12"/>
        <end position="24"/>
    </location>
</feature>
<dbReference type="KEGG" id="cut:CUTER_01385"/>
<reference evidence="3" key="2">
    <citation type="submission" date="2015-05" db="EMBL/GenBank/DDBJ databases">
        <title>Complete genome sequence of Corynebacterium uterequi DSM 45634, isolated from the uterus of a maiden mare.</title>
        <authorList>
            <person name="Ruckert C."/>
            <person name="Albersmeier A."/>
            <person name="Winkler A."/>
            <person name="Tauch A."/>
        </authorList>
    </citation>
    <scope>NUCLEOTIDE SEQUENCE [LARGE SCALE GENOMIC DNA]</scope>
    <source>
        <strain evidence="3">DSM 45634</strain>
    </source>
</reference>
<dbReference type="AlphaFoldDB" id="A0A0G3HGP1"/>
<organism evidence="2 3">
    <name type="scientific">Corynebacterium uterequi</name>
    <dbReference type="NCBI Taxonomy" id="1072256"/>
    <lineage>
        <taxon>Bacteria</taxon>
        <taxon>Bacillati</taxon>
        <taxon>Actinomycetota</taxon>
        <taxon>Actinomycetes</taxon>
        <taxon>Mycobacteriales</taxon>
        <taxon>Corynebacteriaceae</taxon>
        <taxon>Corynebacterium</taxon>
    </lineage>
</organism>
<dbReference type="Proteomes" id="UP000035548">
    <property type="component" value="Chromosome"/>
</dbReference>
<evidence type="ECO:0000313" key="2">
    <source>
        <dbReference type="EMBL" id="AKK10297.1"/>
    </source>
</evidence>
<reference evidence="2 3" key="1">
    <citation type="journal article" date="2015" name="Genome Announc.">
        <title>Virulence Factor Genes Detected in the Complete Genome Sequence of Corynebacterium uterequi DSM 45634, Isolated from the Uterus of a Maiden Mare.</title>
        <authorList>
            <person name="Ruckert C."/>
            <person name="Kriete M."/>
            <person name="Jaenicke S."/>
            <person name="Winkler A."/>
            <person name="Tauch A."/>
        </authorList>
    </citation>
    <scope>NUCLEOTIDE SEQUENCE [LARGE SCALE GENOMIC DNA]</scope>
    <source>
        <strain evidence="2 3">DSM 45634</strain>
    </source>
</reference>
<dbReference type="EMBL" id="CP011546">
    <property type="protein sequence ID" value="AKK10297.1"/>
    <property type="molecule type" value="Genomic_DNA"/>
</dbReference>
<feature type="region of interest" description="Disordered" evidence="1">
    <location>
        <begin position="1"/>
        <end position="24"/>
    </location>
</feature>
<feature type="region of interest" description="Disordered" evidence="1">
    <location>
        <begin position="112"/>
        <end position="144"/>
    </location>
</feature>
<protein>
    <submittedName>
        <fullName evidence="2">Uncharacterized protein</fullName>
    </submittedName>
</protein>
<evidence type="ECO:0000313" key="3">
    <source>
        <dbReference type="Proteomes" id="UP000035548"/>
    </source>
</evidence>
<feature type="region of interest" description="Disordered" evidence="1">
    <location>
        <begin position="43"/>
        <end position="92"/>
    </location>
</feature>
<name>A0A0G3HGP1_9CORY</name>
<feature type="region of interest" description="Disordered" evidence="1">
    <location>
        <begin position="180"/>
        <end position="205"/>
    </location>
</feature>
<gene>
    <name evidence="2" type="ORF">CUTER_01385</name>
</gene>
<evidence type="ECO:0000256" key="1">
    <source>
        <dbReference type="SAM" id="MobiDB-lite"/>
    </source>
</evidence>
<proteinExistence type="predicted"/>